<organism evidence="1">
    <name type="scientific">freshwater metagenome</name>
    <dbReference type="NCBI Taxonomy" id="449393"/>
    <lineage>
        <taxon>unclassified sequences</taxon>
        <taxon>metagenomes</taxon>
        <taxon>ecological metagenomes</taxon>
    </lineage>
</organism>
<dbReference type="InterPro" id="IPR016181">
    <property type="entry name" value="Acyl_CoA_acyltransferase"/>
</dbReference>
<dbReference type="SUPFAM" id="SSF55729">
    <property type="entry name" value="Acyl-CoA N-acyltransferases (Nat)"/>
    <property type="match status" value="1"/>
</dbReference>
<protein>
    <submittedName>
        <fullName evidence="1">Unannotated protein</fullName>
    </submittedName>
</protein>
<sequence length="285" mass="30783">MTVLDWGPERIDELVARLSVSMPADDLTADEVFTACFDQPGVVFGDDRGVVALGVGRADDGMLVATVRLLCTEPDDDETAHRLLEVAESWAAERGGVRLELGGALPFPLWPGVDADSPVLRVAESRGYVKHREFRAFGVPNTFRAAPPDGVDIRRARTDEELVAVTIAVSANWPGFSDEVARALEHGTCHMATEVDPESGERVLGIGCHSVTRATWVGPFAVVAGHRRRGIGHALLGQICRDLMIAEFPIAEVPEVSEPSIEAFVVAAGAQPVREYRRIVLNLNS</sequence>
<accession>A0A6J5YB50</accession>
<dbReference type="Gene3D" id="3.40.630.30">
    <property type="match status" value="1"/>
</dbReference>
<dbReference type="EMBL" id="CAFBNC010000009">
    <property type="protein sequence ID" value="CAB4925477.1"/>
    <property type="molecule type" value="Genomic_DNA"/>
</dbReference>
<dbReference type="AlphaFoldDB" id="A0A6J5YB50"/>
<dbReference type="EMBL" id="CAEMXZ010000010">
    <property type="protein sequence ID" value="CAB4322655.1"/>
    <property type="molecule type" value="Genomic_DNA"/>
</dbReference>
<evidence type="ECO:0000313" key="2">
    <source>
        <dbReference type="EMBL" id="CAB4925477.1"/>
    </source>
</evidence>
<name>A0A6J5YB50_9ZZZZ</name>
<evidence type="ECO:0000313" key="1">
    <source>
        <dbReference type="EMBL" id="CAB4322655.1"/>
    </source>
</evidence>
<reference evidence="1" key="1">
    <citation type="submission" date="2020-05" db="EMBL/GenBank/DDBJ databases">
        <authorList>
            <person name="Chiriac C."/>
            <person name="Salcher M."/>
            <person name="Ghai R."/>
            <person name="Kavagutti S V."/>
        </authorList>
    </citation>
    <scope>NUCLEOTIDE SEQUENCE</scope>
</reference>
<proteinExistence type="predicted"/>
<gene>
    <name evidence="1" type="ORF">UFOPK1392_00391</name>
    <name evidence="2" type="ORF">UFOPK3733_00339</name>
</gene>